<dbReference type="Proteomes" id="UP000271339">
    <property type="component" value="Unassembled WGS sequence"/>
</dbReference>
<sequence length="618" mass="71722">MLKKTVSLVFILLTFNVFSQNINVDDLNSNEAFVTLLSNSKDLKYDEILASYDAFLKSNLDNIEVQVYRCKFIGSAYYDTYEDYDLNYEKTEACQNTLFDNYPKHPDVILYKLETLWGDEKGVYLDEILDEFYKETTSWNDKQEAELFESAAYQYEENDDNKAISYAEKALLKNDSLDLSVMLARAYIREGKKEEAKTQLLSTLEFDSEAWVLSQKGELLIELDETDTALEIFDRVEKKDSSYVNNESLYKIFLKNGDPEYARSFLLKDTLNEYNKSANLQALLKHDMDHSNGETALAVYRKLQEESYFDDFFGIKRFEIFLKAPFQGWSINEISHIPLLLLLFLVLLVLPYIWVLPVYALGKFFRSKRFTIKTDLPNLWGLKHFWLISFVYLLAQVLLVLVYYYADYMNYFFDVTYSYLDEISNETDILTANSIIFFTCSTFVLTLLFLNKKRLHYIFNSKISIIRMLVLSWGFVILNGIILRILGSFIDLTDVVYYITSLDIEEEISVLIAQRGFILTAILVAGLVPFYEEIIFRGIILSSTEKHIGFVKANIFQAALFATVHFNLGLFIFYFIFGLITGYTAKRTNGLLTGIIFHAVNNFLVVWALYNAYKLVSG</sequence>
<organism evidence="4 5">
    <name type="scientific">Ulvibacter antarcticus</name>
    <dbReference type="NCBI Taxonomy" id="442714"/>
    <lineage>
        <taxon>Bacteria</taxon>
        <taxon>Pseudomonadati</taxon>
        <taxon>Bacteroidota</taxon>
        <taxon>Flavobacteriia</taxon>
        <taxon>Flavobacteriales</taxon>
        <taxon>Flavobacteriaceae</taxon>
        <taxon>Ulvibacter</taxon>
    </lineage>
</organism>
<dbReference type="GO" id="GO:0004175">
    <property type="term" value="F:endopeptidase activity"/>
    <property type="evidence" value="ECO:0007669"/>
    <property type="project" value="UniProtKB-ARBA"/>
</dbReference>
<keyword evidence="1" id="KW-0812">Transmembrane</keyword>
<dbReference type="InterPro" id="IPR003675">
    <property type="entry name" value="Rce1/LyrA-like_dom"/>
</dbReference>
<keyword evidence="4" id="KW-0645">Protease</keyword>
<dbReference type="PANTHER" id="PTHR43592">
    <property type="entry name" value="CAAX AMINO TERMINAL PROTEASE"/>
    <property type="match status" value="1"/>
</dbReference>
<feature type="transmembrane region" description="Helical" evidence="1">
    <location>
        <begin position="510"/>
        <end position="532"/>
    </location>
</feature>
<comment type="caution">
    <text evidence="4">The sequence shown here is derived from an EMBL/GenBank/DDBJ whole genome shotgun (WGS) entry which is preliminary data.</text>
</comment>
<feature type="transmembrane region" description="Helical" evidence="1">
    <location>
        <begin position="429"/>
        <end position="450"/>
    </location>
</feature>
<feature type="chain" id="PRO_5017974929" evidence="2">
    <location>
        <begin position="20"/>
        <end position="618"/>
    </location>
</feature>
<dbReference type="GO" id="GO:0080120">
    <property type="term" value="P:CAAX-box protein maturation"/>
    <property type="evidence" value="ECO:0007669"/>
    <property type="project" value="UniProtKB-ARBA"/>
</dbReference>
<feature type="signal peptide" evidence="2">
    <location>
        <begin position="1"/>
        <end position="19"/>
    </location>
</feature>
<feature type="transmembrane region" description="Helical" evidence="1">
    <location>
        <begin position="589"/>
        <end position="610"/>
    </location>
</feature>
<evidence type="ECO:0000313" key="4">
    <source>
        <dbReference type="EMBL" id="RMA64255.1"/>
    </source>
</evidence>
<feature type="domain" description="CAAX prenyl protease 2/Lysostaphin resistance protein A-like" evidence="3">
    <location>
        <begin position="516"/>
        <end position="604"/>
    </location>
</feature>
<dbReference type="AlphaFoldDB" id="A0A3L9Z1U2"/>
<dbReference type="SUPFAM" id="SSF48452">
    <property type="entry name" value="TPR-like"/>
    <property type="match status" value="1"/>
</dbReference>
<dbReference type="EMBL" id="REFC01000012">
    <property type="protein sequence ID" value="RMA64255.1"/>
    <property type="molecule type" value="Genomic_DNA"/>
</dbReference>
<protein>
    <submittedName>
        <fullName evidence="4">Membrane protease YdiL (CAAX protease family)</fullName>
    </submittedName>
</protein>
<dbReference type="OrthoDB" id="158986at2"/>
<gene>
    <name evidence="4" type="ORF">BXY75_1128</name>
</gene>
<evidence type="ECO:0000259" key="3">
    <source>
        <dbReference type="Pfam" id="PF02517"/>
    </source>
</evidence>
<dbReference type="Gene3D" id="1.25.40.10">
    <property type="entry name" value="Tetratricopeptide repeat domain"/>
    <property type="match status" value="1"/>
</dbReference>
<feature type="transmembrane region" description="Helical" evidence="1">
    <location>
        <begin position="385"/>
        <end position="406"/>
    </location>
</feature>
<dbReference type="InterPro" id="IPR011990">
    <property type="entry name" value="TPR-like_helical_dom_sf"/>
</dbReference>
<evidence type="ECO:0000256" key="2">
    <source>
        <dbReference type="SAM" id="SignalP"/>
    </source>
</evidence>
<reference evidence="4 5" key="1">
    <citation type="submission" date="2018-10" db="EMBL/GenBank/DDBJ databases">
        <title>Genomic Encyclopedia of Archaeal and Bacterial Type Strains, Phase II (KMG-II): from individual species to whole genera.</title>
        <authorList>
            <person name="Goeker M."/>
        </authorList>
    </citation>
    <scope>NUCLEOTIDE SEQUENCE [LARGE SCALE GENOMIC DNA]</scope>
    <source>
        <strain evidence="4 5">DSM 23424</strain>
    </source>
</reference>
<dbReference type="RefSeq" id="WP_121906720.1">
    <property type="nucleotide sequence ID" value="NZ_REFC01000012.1"/>
</dbReference>
<feature type="transmembrane region" description="Helical" evidence="1">
    <location>
        <begin position="553"/>
        <end position="577"/>
    </location>
</feature>
<keyword evidence="2" id="KW-0732">Signal</keyword>
<evidence type="ECO:0000256" key="1">
    <source>
        <dbReference type="SAM" id="Phobius"/>
    </source>
</evidence>
<feature type="transmembrane region" description="Helical" evidence="1">
    <location>
        <begin position="470"/>
        <end position="490"/>
    </location>
</feature>
<dbReference type="PANTHER" id="PTHR43592:SF15">
    <property type="entry name" value="CAAX AMINO TERMINAL PROTEASE FAMILY PROTEIN"/>
    <property type="match status" value="1"/>
</dbReference>
<dbReference type="Pfam" id="PF02517">
    <property type="entry name" value="Rce1-like"/>
    <property type="match status" value="1"/>
</dbReference>
<keyword evidence="1" id="KW-1133">Transmembrane helix</keyword>
<name>A0A3L9Z1U2_9FLAO</name>
<keyword evidence="4" id="KW-0378">Hydrolase</keyword>
<evidence type="ECO:0000313" key="5">
    <source>
        <dbReference type="Proteomes" id="UP000271339"/>
    </source>
</evidence>
<feature type="transmembrane region" description="Helical" evidence="1">
    <location>
        <begin position="339"/>
        <end position="365"/>
    </location>
</feature>
<accession>A0A3L9Z1U2</accession>
<dbReference type="GO" id="GO:0006508">
    <property type="term" value="P:proteolysis"/>
    <property type="evidence" value="ECO:0007669"/>
    <property type="project" value="UniProtKB-KW"/>
</dbReference>
<keyword evidence="5" id="KW-1185">Reference proteome</keyword>
<keyword evidence="1" id="KW-0472">Membrane</keyword>
<proteinExistence type="predicted"/>